<gene>
    <name evidence="2" type="ORF">OQ273_06185</name>
</gene>
<evidence type="ECO:0000313" key="2">
    <source>
        <dbReference type="EMBL" id="MDA5398159.1"/>
    </source>
</evidence>
<dbReference type="AlphaFoldDB" id="A0A9X3UJN6"/>
<keyword evidence="3" id="KW-1185">Reference proteome</keyword>
<dbReference type="RefSeq" id="WP_267989598.1">
    <property type="nucleotide sequence ID" value="NZ_JAPJZI010000001.1"/>
</dbReference>
<keyword evidence="1" id="KW-0732">Signal</keyword>
<dbReference type="Proteomes" id="UP001151234">
    <property type="component" value="Unassembled WGS sequence"/>
</dbReference>
<evidence type="ECO:0000256" key="1">
    <source>
        <dbReference type="SAM" id="SignalP"/>
    </source>
</evidence>
<protein>
    <submittedName>
        <fullName evidence="2">Uncharacterized protein</fullName>
    </submittedName>
</protein>
<reference evidence="2" key="1">
    <citation type="submission" date="2022-11" db="EMBL/GenBank/DDBJ databases">
        <title>Draft genome sequence of Hoeflea poritis E7-10 and Hoeflea prorocentri PM5-8, separated from scleractinian coral Porites lutea and marine dinoflagellate.</title>
        <authorList>
            <person name="Zhang G."/>
            <person name="Wei Q."/>
            <person name="Cai L."/>
        </authorList>
    </citation>
    <scope>NUCLEOTIDE SEQUENCE</scope>
    <source>
        <strain evidence="2">PM5-8</strain>
    </source>
</reference>
<feature type="signal peptide" evidence="1">
    <location>
        <begin position="1"/>
        <end position="27"/>
    </location>
</feature>
<sequence length="88" mass="9112">MKNAIYATASLAAAATIALSTFGAAHADDNRRASTAAPVGMMKIQANSGGTATPFDNTAHAWTSACYAEFGPNAKYPDPALLQKCLDY</sequence>
<evidence type="ECO:0000313" key="3">
    <source>
        <dbReference type="Proteomes" id="UP001151234"/>
    </source>
</evidence>
<comment type="caution">
    <text evidence="2">The sequence shown here is derived from an EMBL/GenBank/DDBJ whole genome shotgun (WGS) entry which is preliminary data.</text>
</comment>
<dbReference type="EMBL" id="JAPJZI010000001">
    <property type="protein sequence ID" value="MDA5398159.1"/>
    <property type="molecule type" value="Genomic_DNA"/>
</dbReference>
<accession>A0A9X3UJN6</accession>
<proteinExistence type="predicted"/>
<feature type="chain" id="PRO_5040940715" evidence="1">
    <location>
        <begin position="28"/>
        <end position="88"/>
    </location>
</feature>
<name>A0A9X3UJN6_9HYPH</name>
<organism evidence="2 3">
    <name type="scientific">Hoeflea prorocentri</name>
    <dbReference type="NCBI Taxonomy" id="1922333"/>
    <lineage>
        <taxon>Bacteria</taxon>
        <taxon>Pseudomonadati</taxon>
        <taxon>Pseudomonadota</taxon>
        <taxon>Alphaproteobacteria</taxon>
        <taxon>Hyphomicrobiales</taxon>
        <taxon>Rhizobiaceae</taxon>
        <taxon>Hoeflea</taxon>
    </lineage>
</organism>